<dbReference type="InterPro" id="IPR016163">
    <property type="entry name" value="Ald_DH_C"/>
</dbReference>
<dbReference type="Proteomes" id="UP000540656">
    <property type="component" value="Unassembled WGS sequence"/>
</dbReference>
<dbReference type="InterPro" id="IPR015590">
    <property type="entry name" value="Aldehyde_DH_dom"/>
</dbReference>
<evidence type="ECO:0000313" key="9">
    <source>
        <dbReference type="Proteomes" id="UP000540656"/>
    </source>
</evidence>
<evidence type="ECO:0000256" key="6">
    <source>
        <dbReference type="RuleBase" id="RU003345"/>
    </source>
</evidence>
<accession>A0A7Y9S2F2</accession>
<keyword evidence="2 3" id="KW-0560">Oxidoreductase</keyword>
<dbReference type="GO" id="GO:0006081">
    <property type="term" value="P:aldehyde metabolic process"/>
    <property type="evidence" value="ECO:0007669"/>
    <property type="project" value="InterPro"/>
</dbReference>
<evidence type="ECO:0000313" key="8">
    <source>
        <dbReference type="EMBL" id="NYG59252.1"/>
    </source>
</evidence>
<dbReference type="InterPro" id="IPR016160">
    <property type="entry name" value="Ald_DH_CS_CYS"/>
</dbReference>
<comment type="caution">
    <text evidence="8">The sequence shown here is derived from an EMBL/GenBank/DDBJ whole genome shotgun (WGS) entry which is preliminary data.</text>
</comment>
<keyword evidence="9" id="KW-1185">Reference proteome</keyword>
<dbReference type="EMBL" id="JACCAA010000001">
    <property type="protein sequence ID" value="NYG59252.1"/>
    <property type="molecule type" value="Genomic_DNA"/>
</dbReference>
<feature type="active site" evidence="4">
    <location>
        <position position="267"/>
    </location>
</feature>
<feature type="active site" evidence="4 5">
    <location>
        <position position="233"/>
    </location>
</feature>
<feature type="domain" description="Aldehyde dehydrogenase" evidence="7">
    <location>
        <begin position="3"/>
        <end position="451"/>
    </location>
</feature>
<protein>
    <recommendedName>
        <fullName evidence="3">Aldehyde dehydrogenase</fullName>
    </recommendedName>
</protein>
<evidence type="ECO:0000256" key="2">
    <source>
        <dbReference type="ARBA" id="ARBA00023002"/>
    </source>
</evidence>
<dbReference type="SUPFAM" id="SSF53720">
    <property type="entry name" value="ALDH-like"/>
    <property type="match status" value="1"/>
</dbReference>
<dbReference type="InterPro" id="IPR029510">
    <property type="entry name" value="Ald_DH_CS_GLU"/>
</dbReference>
<organism evidence="8 9">
    <name type="scientific">Nocardioides daedukensis</name>
    <dbReference type="NCBI Taxonomy" id="634462"/>
    <lineage>
        <taxon>Bacteria</taxon>
        <taxon>Bacillati</taxon>
        <taxon>Actinomycetota</taxon>
        <taxon>Actinomycetes</taxon>
        <taxon>Propionibacteriales</taxon>
        <taxon>Nocardioidaceae</taxon>
        <taxon>Nocardioides</taxon>
    </lineage>
</organism>
<dbReference type="AlphaFoldDB" id="A0A7Y9S2F2"/>
<name>A0A7Y9S2F2_9ACTN</name>
<dbReference type="PROSITE" id="PS00070">
    <property type="entry name" value="ALDEHYDE_DEHYDR_CYS"/>
    <property type="match status" value="1"/>
</dbReference>
<evidence type="ECO:0000256" key="4">
    <source>
        <dbReference type="PIRSR" id="PIRSR036492-1"/>
    </source>
</evidence>
<dbReference type="Pfam" id="PF00171">
    <property type="entry name" value="Aldedh"/>
    <property type="match status" value="1"/>
</dbReference>
<dbReference type="CDD" id="cd07099">
    <property type="entry name" value="ALDH_DDALDH"/>
    <property type="match status" value="1"/>
</dbReference>
<dbReference type="InterPro" id="IPR012394">
    <property type="entry name" value="Aldehyde_DH_NAD(P)"/>
</dbReference>
<dbReference type="InterPro" id="IPR016162">
    <property type="entry name" value="Ald_DH_N"/>
</dbReference>
<proteinExistence type="inferred from homology"/>
<comment type="similarity">
    <text evidence="1 3 6">Belongs to the aldehyde dehydrogenase family.</text>
</comment>
<dbReference type="RefSeq" id="WP_246279958.1">
    <property type="nucleotide sequence ID" value="NZ_JACCAA010000001.1"/>
</dbReference>
<evidence type="ECO:0000256" key="5">
    <source>
        <dbReference type="PROSITE-ProRule" id="PRU10007"/>
    </source>
</evidence>
<dbReference type="PANTHER" id="PTHR11699">
    <property type="entry name" value="ALDEHYDE DEHYDROGENASE-RELATED"/>
    <property type="match status" value="1"/>
</dbReference>
<dbReference type="Gene3D" id="3.40.605.10">
    <property type="entry name" value="Aldehyde Dehydrogenase, Chain A, domain 1"/>
    <property type="match status" value="1"/>
</dbReference>
<evidence type="ECO:0000256" key="1">
    <source>
        <dbReference type="ARBA" id="ARBA00009986"/>
    </source>
</evidence>
<gene>
    <name evidence="8" type="ORF">BJ980_002175</name>
</gene>
<sequence>MSGTFESLNPTTGEVVGVHPIDDAASVDAVVARARAMAPWWSEIGFDGRKDVLDRWRKVITNRLDELVEVVHLETGKPRPDAMIEAGLALDHLAWAAANAKKVLGRRRMSSGLLMANQASQLEYRPLGVVGVIGPWNYPVFTPMGSISYALAAGNPVVFKPSEFTPGVGVWLADSLNEVLRDQSILSVVTGFGETGTALCRADINKLAFTGSGPTGKKVMATCAEKLIPVVIEAGGKDPLIVDEDADIAAAADAAAWGAFSNAGQTCAGVERVYVHERVYDEFVTKLTAITKTVHANADAQVGPMTMPKQLDIVRSHIDDALARGGRALVGGAGAVGDRFVQPTLLVDVPEDSIAVTEETFGPTVTVRKVKDMDEAIELANNTRYALGSTVFSKKNGEDLAWRIRSGMTAVNAVIAFAGVPSLPFGGVGESGFGRIHGADGLKEFTYAKSVTKQRMKPVMNLTSFSRDATADARFAKVLKLLYGR</sequence>
<reference evidence="8 9" key="1">
    <citation type="submission" date="2020-07" db="EMBL/GenBank/DDBJ databases">
        <title>Sequencing the genomes of 1000 actinobacteria strains.</title>
        <authorList>
            <person name="Klenk H.-P."/>
        </authorList>
    </citation>
    <scope>NUCLEOTIDE SEQUENCE [LARGE SCALE GENOMIC DNA]</scope>
    <source>
        <strain evidence="8 9">DSM 23819</strain>
    </source>
</reference>
<dbReference type="PROSITE" id="PS00687">
    <property type="entry name" value="ALDEHYDE_DEHYDR_GLU"/>
    <property type="match status" value="1"/>
</dbReference>
<dbReference type="Gene3D" id="3.40.309.10">
    <property type="entry name" value="Aldehyde Dehydrogenase, Chain A, domain 2"/>
    <property type="match status" value="1"/>
</dbReference>
<evidence type="ECO:0000256" key="3">
    <source>
        <dbReference type="PIRNR" id="PIRNR036492"/>
    </source>
</evidence>
<dbReference type="PIRSF" id="PIRSF036492">
    <property type="entry name" value="ALDH"/>
    <property type="match status" value="1"/>
</dbReference>
<dbReference type="InterPro" id="IPR016161">
    <property type="entry name" value="Ald_DH/histidinol_DH"/>
</dbReference>
<evidence type="ECO:0000259" key="7">
    <source>
        <dbReference type="Pfam" id="PF00171"/>
    </source>
</evidence>
<dbReference type="GO" id="GO:0016620">
    <property type="term" value="F:oxidoreductase activity, acting on the aldehyde or oxo group of donors, NAD or NADP as acceptor"/>
    <property type="evidence" value="ECO:0007669"/>
    <property type="project" value="InterPro"/>
</dbReference>